<protein>
    <recommendedName>
        <fullName evidence="1">N-acetyltransferase domain-containing protein</fullName>
    </recommendedName>
</protein>
<dbReference type="Gene3D" id="3.40.630.30">
    <property type="match status" value="1"/>
</dbReference>
<dbReference type="AlphaFoldDB" id="A0A239A5G8"/>
<dbReference type="InterPro" id="IPR031165">
    <property type="entry name" value="GNAT_YJDJ"/>
</dbReference>
<dbReference type="Proteomes" id="UP000198386">
    <property type="component" value="Unassembled WGS sequence"/>
</dbReference>
<gene>
    <name evidence="2" type="ORF">SAMN04488107_0562</name>
</gene>
<dbReference type="SUPFAM" id="SSF55729">
    <property type="entry name" value="Acyl-CoA N-acyltransferases (Nat)"/>
    <property type="match status" value="1"/>
</dbReference>
<evidence type="ECO:0000313" key="2">
    <source>
        <dbReference type="EMBL" id="SNR90672.1"/>
    </source>
</evidence>
<dbReference type="InterPro" id="IPR016181">
    <property type="entry name" value="Acyl_CoA_acyltransferase"/>
</dbReference>
<dbReference type="CDD" id="cd04301">
    <property type="entry name" value="NAT_SF"/>
    <property type="match status" value="1"/>
</dbReference>
<evidence type="ECO:0000313" key="3">
    <source>
        <dbReference type="Proteomes" id="UP000198386"/>
    </source>
</evidence>
<keyword evidence="3" id="KW-1185">Reference proteome</keyword>
<dbReference type="Pfam" id="PF14542">
    <property type="entry name" value="Acetyltransf_CG"/>
    <property type="match status" value="1"/>
</dbReference>
<organism evidence="2 3">
    <name type="scientific">Geodermatophilus saharensis</name>
    <dbReference type="NCBI Taxonomy" id="1137994"/>
    <lineage>
        <taxon>Bacteria</taxon>
        <taxon>Bacillati</taxon>
        <taxon>Actinomycetota</taxon>
        <taxon>Actinomycetes</taxon>
        <taxon>Geodermatophilales</taxon>
        <taxon>Geodermatophilaceae</taxon>
        <taxon>Geodermatophilus</taxon>
    </lineage>
</organism>
<accession>A0A239A5G8</accession>
<dbReference type="InterPro" id="IPR045057">
    <property type="entry name" value="Gcn5-rel_NAT"/>
</dbReference>
<dbReference type="PANTHER" id="PTHR31435">
    <property type="entry name" value="PROTEIN NATD1"/>
    <property type="match status" value="1"/>
</dbReference>
<feature type="domain" description="N-acetyltransferase" evidence="1">
    <location>
        <begin position="2"/>
        <end position="88"/>
    </location>
</feature>
<dbReference type="PROSITE" id="PS51729">
    <property type="entry name" value="GNAT_YJDJ"/>
    <property type="match status" value="1"/>
</dbReference>
<name>A0A239A5G8_9ACTN</name>
<reference evidence="3" key="1">
    <citation type="submission" date="2017-06" db="EMBL/GenBank/DDBJ databases">
        <authorList>
            <person name="Varghese N."/>
            <person name="Submissions S."/>
        </authorList>
    </citation>
    <scope>NUCLEOTIDE SEQUENCE [LARGE SCALE GENOMIC DNA]</scope>
    <source>
        <strain evidence="3">DSM 45423</strain>
    </source>
</reference>
<proteinExistence type="predicted"/>
<evidence type="ECO:0000259" key="1">
    <source>
        <dbReference type="PROSITE" id="PS51729"/>
    </source>
</evidence>
<sequence length="91" mass="10297">MHDAPDAERYEIRDGDRLLGLAAYRRRGEEVVFTHTEVDPHAEGSGLGSTLVRGALDDVRSRGLRAVPHCSFVRGWIERHPEYRDLVARDS</sequence>
<dbReference type="PANTHER" id="PTHR31435:SF10">
    <property type="entry name" value="BSR4717 PROTEIN"/>
    <property type="match status" value="1"/>
</dbReference>
<dbReference type="EMBL" id="FZOH01000001">
    <property type="protein sequence ID" value="SNR90672.1"/>
    <property type="molecule type" value="Genomic_DNA"/>
</dbReference>